<organism evidence="1 2">
    <name type="scientific">Coregonus suidteri</name>
    <dbReference type="NCBI Taxonomy" id="861788"/>
    <lineage>
        <taxon>Eukaryota</taxon>
        <taxon>Metazoa</taxon>
        <taxon>Chordata</taxon>
        <taxon>Craniata</taxon>
        <taxon>Vertebrata</taxon>
        <taxon>Euteleostomi</taxon>
        <taxon>Actinopterygii</taxon>
        <taxon>Neopterygii</taxon>
        <taxon>Teleostei</taxon>
        <taxon>Protacanthopterygii</taxon>
        <taxon>Salmoniformes</taxon>
        <taxon>Salmonidae</taxon>
        <taxon>Coregoninae</taxon>
        <taxon>Coregonus</taxon>
    </lineage>
</organism>
<dbReference type="EMBL" id="JAGTTL010000010">
    <property type="protein sequence ID" value="KAK6317283.1"/>
    <property type="molecule type" value="Genomic_DNA"/>
</dbReference>
<name>A0AAN8QZX5_9TELE</name>
<dbReference type="Proteomes" id="UP001356427">
    <property type="component" value="Unassembled WGS sequence"/>
</dbReference>
<comment type="caution">
    <text evidence="1">The sequence shown here is derived from an EMBL/GenBank/DDBJ whole genome shotgun (WGS) entry which is preliminary data.</text>
</comment>
<keyword evidence="2" id="KW-1185">Reference proteome</keyword>
<reference evidence="1 2" key="1">
    <citation type="submission" date="2021-04" db="EMBL/GenBank/DDBJ databases">
        <authorList>
            <person name="De Guttry C."/>
            <person name="Zahm M."/>
            <person name="Klopp C."/>
            <person name="Cabau C."/>
            <person name="Louis A."/>
            <person name="Berthelot C."/>
            <person name="Parey E."/>
            <person name="Roest Crollius H."/>
            <person name="Montfort J."/>
            <person name="Robinson-Rechavi M."/>
            <person name="Bucao C."/>
            <person name="Bouchez O."/>
            <person name="Gislard M."/>
            <person name="Lluch J."/>
            <person name="Milhes M."/>
            <person name="Lampietro C."/>
            <person name="Lopez Roques C."/>
            <person name="Donnadieu C."/>
            <person name="Braasch I."/>
            <person name="Desvignes T."/>
            <person name="Postlethwait J."/>
            <person name="Bobe J."/>
            <person name="Wedekind C."/>
            <person name="Guiguen Y."/>
        </authorList>
    </citation>
    <scope>NUCLEOTIDE SEQUENCE [LARGE SCALE GENOMIC DNA]</scope>
    <source>
        <strain evidence="1">Cs_M1</strain>
        <tissue evidence="1">Blood</tissue>
    </source>
</reference>
<dbReference type="AlphaFoldDB" id="A0AAN8QZX5"/>
<protein>
    <submittedName>
        <fullName evidence="1">Uncharacterized protein</fullName>
    </submittedName>
</protein>
<proteinExistence type="predicted"/>
<sequence>MLIEGKGSRCTLLIALMSGLELARSSNLLDKSATGRKWPRTAKPLRPTDWEPCT</sequence>
<evidence type="ECO:0000313" key="2">
    <source>
        <dbReference type="Proteomes" id="UP001356427"/>
    </source>
</evidence>
<gene>
    <name evidence="1" type="ORF">J4Q44_G00126830</name>
</gene>
<evidence type="ECO:0000313" key="1">
    <source>
        <dbReference type="EMBL" id="KAK6317283.1"/>
    </source>
</evidence>
<accession>A0AAN8QZX5</accession>